<gene>
    <name evidence="3" type="ORF">FNQ90_07350</name>
</gene>
<dbReference type="Pfam" id="PF04341">
    <property type="entry name" value="DUF485"/>
    <property type="match status" value="1"/>
</dbReference>
<protein>
    <submittedName>
        <fullName evidence="3">DUF485 domain-containing protein</fullName>
    </submittedName>
</protein>
<comment type="caution">
    <text evidence="3">The sequence shown here is derived from an EMBL/GenBank/DDBJ whole genome shotgun (WGS) entry which is preliminary data.</text>
</comment>
<sequence length="149" mass="16016">MTTTHTAPEATDPPPGGDLRSRSVTMHEDPRFIDLRCRLVRFVAPMSIAFMAWYLLYVIMSAFARDVLAVTVVGNVNLALVFGVLQFVTTFGIAVWYARYAGRRLDPLADELRGELEAGPAGAADGAERGPGTDTGTAARSTDSGEARP</sequence>
<keyword evidence="2" id="KW-0472">Membrane</keyword>
<dbReference type="Proteomes" id="UP000538929">
    <property type="component" value="Unassembled WGS sequence"/>
</dbReference>
<feature type="transmembrane region" description="Helical" evidence="2">
    <location>
        <begin position="39"/>
        <end position="64"/>
    </location>
</feature>
<dbReference type="PANTHER" id="PTHR38441:SF1">
    <property type="entry name" value="MEMBRANE PROTEIN"/>
    <property type="match status" value="1"/>
</dbReference>
<accession>A0A7W3Y159</accession>
<keyword evidence="2" id="KW-1133">Transmembrane helix</keyword>
<feature type="region of interest" description="Disordered" evidence="1">
    <location>
        <begin position="119"/>
        <end position="149"/>
    </location>
</feature>
<feature type="region of interest" description="Disordered" evidence="1">
    <location>
        <begin position="1"/>
        <end position="21"/>
    </location>
</feature>
<dbReference type="PANTHER" id="PTHR38441">
    <property type="entry name" value="INTEGRAL MEMBRANE PROTEIN-RELATED"/>
    <property type="match status" value="1"/>
</dbReference>
<keyword evidence="2" id="KW-0812">Transmembrane</keyword>
<evidence type="ECO:0000313" key="3">
    <source>
        <dbReference type="EMBL" id="MBB0243925.1"/>
    </source>
</evidence>
<name>A0A7W3Y159_9ACTN</name>
<proteinExistence type="predicted"/>
<dbReference type="InterPro" id="IPR007436">
    <property type="entry name" value="DUF485"/>
</dbReference>
<reference evidence="4" key="1">
    <citation type="submission" date="2019-10" db="EMBL/GenBank/DDBJ databases">
        <title>Streptomyces sp. nov., a novel actinobacterium isolated from alkaline environment.</title>
        <authorList>
            <person name="Golinska P."/>
        </authorList>
    </citation>
    <scope>NUCLEOTIDE SEQUENCE [LARGE SCALE GENOMIC DNA]</scope>
    <source>
        <strain evidence="4">DSM 42118</strain>
    </source>
</reference>
<organism evidence="3 4">
    <name type="scientific">Streptomyces alkaliphilus</name>
    <dbReference type="NCBI Taxonomy" id="1472722"/>
    <lineage>
        <taxon>Bacteria</taxon>
        <taxon>Bacillati</taxon>
        <taxon>Actinomycetota</taxon>
        <taxon>Actinomycetes</taxon>
        <taxon>Kitasatosporales</taxon>
        <taxon>Streptomycetaceae</taxon>
        <taxon>Streptomyces</taxon>
    </lineage>
</organism>
<evidence type="ECO:0000256" key="2">
    <source>
        <dbReference type="SAM" id="Phobius"/>
    </source>
</evidence>
<feature type="transmembrane region" description="Helical" evidence="2">
    <location>
        <begin position="76"/>
        <end position="98"/>
    </location>
</feature>
<evidence type="ECO:0000256" key="1">
    <source>
        <dbReference type="SAM" id="MobiDB-lite"/>
    </source>
</evidence>
<dbReference type="AlphaFoldDB" id="A0A7W3Y159"/>
<keyword evidence="4" id="KW-1185">Reference proteome</keyword>
<dbReference type="EMBL" id="VKHT01000144">
    <property type="protein sequence ID" value="MBB0243925.1"/>
    <property type="molecule type" value="Genomic_DNA"/>
</dbReference>
<dbReference type="RefSeq" id="WP_182605585.1">
    <property type="nucleotide sequence ID" value="NZ_VKHT01000144.1"/>
</dbReference>
<evidence type="ECO:0000313" key="4">
    <source>
        <dbReference type="Proteomes" id="UP000538929"/>
    </source>
</evidence>